<proteinExistence type="predicted"/>
<gene>
    <name evidence="2" type="ORF">CX676_09130</name>
</gene>
<organism evidence="2 3">
    <name type="scientific">Paracoccus zhejiangensis</name>
    <dbReference type="NCBI Taxonomy" id="1077935"/>
    <lineage>
        <taxon>Bacteria</taxon>
        <taxon>Pseudomonadati</taxon>
        <taxon>Pseudomonadota</taxon>
        <taxon>Alphaproteobacteria</taxon>
        <taxon>Rhodobacterales</taxon>
        <taxon>Paracoccaceae</taxon>
        <taxon>Paracoccus</taxon>
    </lineage>
</organism>
<dbReference type="InterPro" id="IPR006311">
    <property type="entry name" value="TAT_signal"/>
</dbReference>
<name>A0A2H5EYF6_9RHOB</name>
<dbReference type="Proteomes" id="UP000234530">
    <property type="component" value="Chromosome"/>
</dbReference>
<dbReference type="EMBL" id="CP025430">
    <property type="protein sequence ID" value="AUH64304.1"/>
    <property type="molecule type" value="Genomic_DNA"/>
</dbReference>
<protein>
    <submittedName>
        <fullName evidence="2">Uncharacterized protein</fullName>
    </submittedName>
</protein>
<evidence type="ECO:0000313" key="3">
    <source>
        <dbReference type="Proteomes" id="UP000234530"/>
    </source>
</evidence>
<feature type="signal peptide" evidence="1">
    <location>
        <begin position="1"/>
        <end position="28"/>
    </location>
</feature>
<dbReference type="OrthoDB" id="7667742at2"/>
<sequence length="133" mass="13615">MKRQTDRRRLLFAAGTAAVAVVAGSVSAQSSGVSGTVTFEGGGPIPKGQIEITLENSAVAKTAQSLAATAGVESNGKATALEFTLPATTLAKAAPTQEIVAQLLREDGWLLARGSAQIKPGAPVEITLYTVMY</sequence>
<dbReference type="RefSeq" id="WP_101752341.1">
    <property type="nucleotide sequence ID" value="NZ_CP025430.1"/>
</dbReference>
<evidence type="ECO:0000256" key="1">
    <source>
        <dbReference type="SAM" id="SignalP"/>
    </source>
</evidence>
<dbReference type="PROSITE" id="PS51318">
    <property type="entry name" value="TAT"/>
    <property type="match status" value="1"/>
</dbReference>
<dbReference type="KEGG" id="pzh:CX676_09130"/>
<reference evidence="2 3" key="1">
    <citation type="journal article" date="2013" name="Antonie Van Leeuwenhoek">
        <title>Paracoccus zhejiangensis sp. nov., isolated from activated sludge in wastewater-treatment system.</title>
        <authorList>
            <person name="Wu Z.G."/>
            <person name="Zhang D.F."/>
            <person name="Liu Y.L."/>
            <person name="Wang F."/>
            <person name="Jiang X."/>
            <person name="Li C."/>
            <person name="Li S.P."/>
            <person name="Hong Q."/>
            <person name="Li W.J."/>
        </authorList>
    </citation>
    <scope>NUCLEOTIDE SEQUENCE [LARGE SCALE GENOMIC DNA]</scope>
    <source>
        <strain evidence="2 3">J6</strain>
    </source>
</reference>
<accession>A0A2H5EYF6</accession>
<feature type="chain" id="PRO_5014155129" evidence="1">
    <location>
        <begin position="29"/>
        <end position="133"/>
    </location>
</feature>
<keyword evidence="1" id="KW-0732">Signal</keyword>
<dbReference type="AlphaFoldDB" id="A0A2H5EYF6"/>
<keyword evidence="3" id="KW-1185">Reference proteome</keyword>
<evidence type="ECO:0000313" key="2">
    <source>
        <dbReference type="EMBL" id="AUH64304.1"/>
    </source>
</evidence>